<dbReference type="RefSeq" id="WP_114003519.1">
    <property type="nucleotide sequence ID" value="NZ_QGDC01000001.1"/>
</dbReference>
<protein>
    <submittedName>
        <fullName evidence="4">D-alanyl-D-alanine carboxypeptidase/D-alanyl-D-alanine-endopeptidase</fullName>
    </submittedName>
</protein>
<dbReference type="NCBIfam" id="TIGR00666">
    <property type="entry name" value="PBP4"/>
    <property type="match status" value="1"/>
</dbReference>
<evidence type="ECO:0000313" key="4">
    <source>
        <dbReference type="EMBL" id="RCH56622.1"/>
    </source>
</evidence>
<keyword evidence="4" id="KW-0645">Protease</keyword>
<dbReference type="GO" id="GO:0006508">
    <property type="term" value="P:proteolysis"/>
    <property type="evidence" value="ECO:0007669"/>
    <property type="project" value="InterPro"/>
</dbReference>
<dbReference type="InterPro" id="IPR000667">
    <property type="entry name" value="Peptidase_S13"/>
</dbReference>
<keyword evidence="4" id="KW-0121">Carboxypeptidase</keyword>
<comment type="caution">
    <text evidence="4">The sequence shown here is derived from an EMBL/GenBank/DDBJ whole genome shotgun (WGS) entry which is preliminary data.</text>
</comment>
<dbReference type="Gene3D" id="3.40.710.10">
    <property type="entry name" value="DD-peptidase/beta-lactamase superfamily"/>
    <property type="match status" value="2"/>
</dbReference>
<evidence type="ECO:0000256" key="1">
    <source>
        <dbReference type="ARBA" id="ARBA00006096"/>
    </source>
</evidence>
<dbReference type="Proteomes" id="UP000253209">
    <property type="component" value="Unassembled WGS sequence"/>
</dbReference>
<dbReference type="Pfam" id="PF02113">
    <property type="entry name" value="Peptidase_S13"/>
    <property type="match status" value="1"/>
</dbReference>
<dbReference type="InterPro" id="IPR012338">
    <property type="entry name" value="Beta-lactam/transpept-like"/>
</dbReference>
<feature type="signal peptide" evidence="3">
    <location>
        <begin position="1"/>
        <end position="19"/>
    </location>
</feature>
<feature type="chain" id="PRO_5016759774" evidence="3">
    <location>
        <begin position="20"/>
        <end position="469"/>
    </location>
</feature>
<dbReference type="PANTHER" id="PTHR30023">
    <property type="entry name" value="D-ALANYL-D-ALANINE CARBOXYPEPTIDASE"/>
    <property type="match status" value="1"/>
</dbReference>
<dbReference type="PRINTS" id="PR00922">
    <property type="entry name" value="DADACBPTASE3"/>
</dbReference>
<dbReference type="PANTHER" id="PTHR30023:SF0">
    <property type="entry name" value="PENICILLIN-SENSITIVE CARBOXYPEPTIDASE A"/>
    <property type="match status" value="1"/>
</dbReference>
<evidence type="ECO:0000313" key="5">
    <source>
        <dbReference type="Proteomes" id="UP000253209"/>
    </source>
</evidence>
<dbReference type="OrthoDB" id="9802627at2"/>
<proteinExistence type="inferred from homology"/>
<name>A0A367GT65_9SPHI</name>
<dbReference type="AlphaFoldDB" id="A0A367GT65"/>
<organism evidence="4 5">
    <name type="scientific">Mucilaginibacter hurinus</name>
    <dbReference type="NCBI Taxonomy" id="2201324"/>
    <lineage>
        <taxon>Bacteria</taxon>
        <taxon>Pseudomonadati</taxon>
        <taxon>Bacteroidota</taxon>
        <taxon>Sphingobacteriia</taxon>
        <taxon>Sphingobacteriales</taxon>
        <taxon>Sphingobacteriaceae</taxon>
        <taxon>Mucilaginibacter</taxon>
    </lineage>
</organism>
<reference evidence="4 5" key="1">
    <citation type="submission" date="2018-05" db="EMBL/GenBank/DDBJ databases">
        <title>Mucilaginibacter hurinus sp. nov., isolated from briquette warehouse soil.</title>
        <authorList>
            <person name="Choi L."/>
        </authorList>
    </citation>
    <scope>NUCLEOTIDE SEQUENCE [LARGE SCALE GENOMIC DNA]</scope>
    <source>
        <strain evidence="4 5">ZR32</strain>
    </source>
</reference>
<keyword evidence="2" id="KW-0378">Hydrolase</keyword>
<dbReference type="EMBL" id="QGDC01000001">
    <property type="protein sequence ID" value="RCH56622.1"/>
    <property type="molecule type" value="Genomic_DNA"/>
</dbReference>
<evidence type="ECO:0000256" key="3">
    <source>
        <dbReference type="SAM" id="SignalP"/>
    </source>
</evidence>
<dbReference type="GO" id="GO:0000270">
    <property type="term" value="P:peptidoglycan metabolic process"/>
    <property type="evidence" value="ECO:0007669"/>
    <property type="project" value="TreeGrafter"/>
</dbReference>
<evidence type="ECO:0000256" key="2">
    <source>
        <dbReference type="ARBA" id="ARBA00022801"/>
    </source>
</evidence>
<comment type="similarity">
    <text evidence="1">Belongs to the peptidase S13 family.</text>
</comment>
<keyword evidence="3" id="KW-0732">Signal</keyword>
<dbReference type="GO" id="GO:0004185">
    <property type="term" value="F:serine-type carboxypeptidase activity"/>
    <property type="evidence" value="ECO:0007669"/>
    <property type="project" value="InterPro"/>
</dbReference>
<dbReference type="SUPFAM" id="SSF56601">
    <property type="entry name" value="beta-lactamase/transpeptidase-like"/>
    <property type="match status" value="1"/>
</dbReference>
<dbReference type="Gene3D" id="3.50.80.20">
    <property type="entry name" value="D-Ala-D-Ala carboxypeptidase C, peptidase S13"/>
    <property type="match status" value="1"/>
</dbReference>
<accession>A0A367GT65</accession>
<sequence>MKKSLWLVSLLLLAGHTRAQTLQQQLQAAFNKLQQDSQCRYASVSLTVLDAKTGEQVFAANPNMALATASTLKVITSATAFYLLGEDFRYKTLVGYNGSISADGTLNGDIIIKGGGDPTLGSWRWATTGDSYLLNVMATAMQKAGIKKVNGRIIGDDTAYGTQAIPDGWIWQDVGNYYGAGANALSWHENQFDIKLKTGAVGTPVSVSHTVPGMPYLTFKSEVLIAPAGTGDKAYVYLPAAGKLVYLRGTYAVDQTKKNVSAAIPDPAYDIALRLNDTLEKLGIKVSGAPQSTTTLAVSGQPAGILNRELTTILSPELSKMAYWLNQKSLNLYAEQFLLAMAKQGGKEITFTNGVKVLQDFWKTKGVDPYTLNIFDGSGLSPGNRVTTLTMARILQLAAKENWYGHFYESLPTYNNMKMKSGSISDVLAYAGYETYKGRPLCFSFIVNNYSGSTKGIKQKMFGLLDKLK</sequence>
<gene>
    <name evidence="4" type="primary">dacB</name>
    <name evidence="4" type="ORF">DJ568_01820</name>
</gene>
<keyword evidence="5" id="KW-1185">Reference proteome</keyword>